<dbReference type="AlphaFoldDB" id="A0AAD9CXK4"/>
<dbReference type="Pfam" id="PF16655">
    <property type="entry name" value="PhoD_N"/>
    <property type="match status" value="1"/>
</dbReference>
<gene>
    <name evidence="4" type="ORF">DB88DRAFT_488479</name>
</gene>
<dbReference type="InterPro" id="IPR032093">
    <property type="entry name" value="PhoD_N"/>
</dbReference>
<feature type="signal peptide" evidence="1">
    <location>
        <begin position="1"/>
        <end position="19"/>
    </location>
</feature>
<dbReference type="PANTHER" id="PTHR43606">
    <property type="entry name" value="PHOSPHATASE, PUTATIVE (AFU_ORTHOLOGUE AFUA_6G08710)-RELATED"/>
    <property type="match status" value="1"/>
</dbReference>
<keyword evidence="1" id="KW-0732">Signal</keyword>
<dbReference type="InterPro" id="IPR038607">
    <property type="entry name" value="PhoD-like_sf"/>
</dbReference>
<dbReference type="Pfam" id="PF09423">
    <property type="entry name" value="PhoD"/>
    <property type="match status" value="1"/>
</dbReference>
<dbReference type="InterPro" id="IPR018946">
    <property type="entry name" value="PhoD-like_MPP"/>
</dbReference>
<evidence type="ECO:0000313" key="4">
    <source>
        <dbReference type="EMBL" id="KAK1923927.1"/>
    </source>
</evidence>
<feature type="chain" id="PRO_5042222335" evidence="1">
    <location>
        <begin position="20"/>
        <end position="593"/>
    </location>
</feature>
<dbReference type="SUPFAM" id="SSF56300">
    <property type="entry name" value="Metallo-dependent phosphatases"/>
    <property type="match status" value="1"/>
</dbReference>
<dbReference type="InterPro" id="IPR052900">
    <property type="entry name" value="Phospholipid_Metab_Enz"/>
</dbReference>
<protein>
    <submittedName>
        <fullName evidence="4">Phosphodiesterase/alkaline phosphatase D</fullName>
    </submittedName>
</protein>
<dbReference type="InterPro" id="IPR029052">
    <property type="entry name" value="Metallo-depent_PP-like"/>
</dbReference>
<keyword evidence="5" id="KW-1185">Reference proteome</keyword>
<dbReference type="Gene3D" id="2.60.40.380">
    <property type="entry name" value="Purple acid phosphatase-like, N-terminal"/>
    <property type="match status" value="1"/>
</dbReference>
<reference evidence="4" key="1">
    <citation type="submission" date="2023-02" db="EMBL/GenBank/DDBJ databases">
        <title>Identification and recombinant expression of a fungal hydrolase from Papiliotrema laurentii that hydrolyzes apple cutin and clears colloidal polyester polyurethane.</title>
        <authorList>
            <consortium name="DOE Joint Genome Institute"/>
            <person name="Roman V.A."/>
            <person name="Bojanowski C."/>
            <person name="Crable B.R."/>
            <person name="Wagner D.N."/>
            <person name="Hung C.S."/>
            <person name="Nadeau L.J."/>
            <person name="Schratz L."/>
            <person name="Haridas S."/>
            <person name="Pangilinan J."/>
            <person name="Lipzen A."/>
            <person name="Na H."/>
            <person name="Yan M."/>
            <person name="Ng V."/>
            <person name="Grigoriev I.V."/>
            <person name="Spatafora J.W."/>
            <person name="Barlow D."/>
            <person name="Biffinger J."/>
            <person name="Kelley-Loughnane N."/>
            <person name="Varaljay V.A."/>
            <person name="Crookes-Goodson W.J."/>
        </authorList>
    </citation>
    <scope>NUCLEOTIDE SEQUENCE</scope>
    <source>
        <strain evidence="4">5307AH</strain>
    </source>
</reference>
<evidence type="ECO:0000313" key="5">
    <source>
        <dbReference type="Proteomes" id="UP001182556"/>
    </source>
</evidence>
<dbReference type="EMBL" id="JAODAN010000005">
    <property type="protein sequence ID" value="KAK1923927.1"/>
    <property type="molecule type" value="Genomic_DNA"/>
</dbReference>
<dbReference type="Proteomes" id="UP001182556">
    <property type="component" value="Unassembled WGS sequence"/>
</dbReference>
<evidence type="ECO:0000259" key="3">
    <source>
        <dbReference type="Pfam" id="PF16655"/>
    </source>
</evidence>
<comment type="caution">
    <text evidence="4">The sequence shown here is derived from an EMBL/GenBank/DDBJ whole genome shotgun (WGS) entry which is preliminary data.</text>
</comment>
<sequence length="593" mass="66434">MSISHSVTTMLFLAATVFAQGALASIADNLAYNSPSFRVPSLGHDRRAVQHQHKRWEYYDGQVSFPYGVASGDPWPESVILWTHPVPADTSDTRPVCLEYQVSASNDTFDNLLASGQVWTTVDVDYSYKVEAGGLQPKQTYFYRFANCADKSNVSPVGRFKTIPEETDNEVDSVSFAVYSCSNYPFGFFNAYGNAARRDSIDYAVHVGDYIYEYQGDGCTSETACYGDGRDIGRVPQPNKEIFTLDEYRERYKTYRSDPDLQLLHQTHAWQLVWDDHEVADNTWKSGSADSNDTLAGSYNGTSFTERKAHAVKTYFEWLPIRTVDTDDALRIWRTFKFGTLADLIMLDTRQYNRDLTDLYYNTDDVKAIQFDEARSLMGGRQENWFYGQLKNASTRGAQWKVVGQQIVFAHIETTDNVDSWDGYDANRRRVLDTIKDNEIDNVIVISGDSHANWVSDLAYDNRTGYDSSSGSGSLGVEFAGTAVSSPSSFGYNSTLNSPLSKDHYTSVAEKLIGNATANVELQWTEGATRGYFELYLSRQNATAVYYGIDDVRTRNSDEKVIATFVVEDKANKLARPVAGGSVESGLLRTAFP</sequence>
<feature type="domain" description="Phospholipase D N-terminal" evidence="3">
    <location>
        <begin position="68"/>
        <end position="162"/>
    </location>
</feature>
<dbReference type="CDD" id="cd07389">
    <property type="entry name" value="MPP_PhoD"/>
    <property type="match status" value="1"/>
</dbReference>
<name>A0AAD9CXK4_PAPLA</name>
<feature type="domain" description="PhoD-like phosphatase metallophosphatase" evidence="2">
    <location>
        <begin position="176"/>
        <end position="544"/>
    </location>
</feature>
<organism evidence="4 5">
    <name type="scientific">Papiliotrema laurentii</name>
    <name type="common">Cryptococcus laurentii</name>
    <dbReference type="NCBI Taxonomy" id="5418"/>
    <lineage>
        <taxon>Eukaryota</taxon>
        <taxon>Fungi</taxon>
        <taxon>Dikarya</taxon>
        <taxon>Basidiomycota</taxon>
        <taxon>Agaricomycotina</taxon>
        <taxon>Tremellomycetes</taxon>
        <taxon>Tremellales</taxon>
        <taxon>Rhynchogastremaceae</taxon>
        <taxon>Papiliotrema</taxon>
    </lineage>
</organism>
<dbReference type="PANTHER" id="PTHR43606:SF7">
    <property type="entry name" value="PHOSPHATASE, PUTATIVE (AFU_ORTHOLOGUE AFUA_6G08710)-RELATED"/>
    <property type="match status" value="1"/>
</dbReference>
<proteinExistence type="predicted"/>
<evidence type="ECO:0000259" key="2">
    <source>
        <dbReference type="Pfam" id="PF09423"/>
    </source>
</evidence>
<evidence type="ECO:0000256" key="1">
    <source>
        <dbReference type="SAM" id="SignalP"/>
    </source>
</evidence>
<accession>A0AAD9CXK4</accession>
<dbReference type="Gene3D" id="3.60.21.70">
    <property type="entry name" value="PhoD-like phosphatase"/>
    <property type="match status" value="1"/>
</dbReference>